<dbReference type="PANTHER" id="PTHR13847:SF280">
    <property type="entry name" value="D-AMINO ACID DEHYDROGENASE"/>
    <property type="match status" value="1"/>
</dbReference>
<organism evidence="4 5">
    <name type="scientific">Thalassospira profundimaris</name>
    <dbReference type="NCBI Taxonomy" id="502049"/>
    <lineage>
        <taxon>Bacteria</taxon>
        <taxon>Pseudomonadati</taxon>
        <taxon>Pseudomonadota</taxon>
        <taxon>Alphaproteobacteria</taxon>
        <taxon>Rhodospirillales</taxon>
        <taxon>Thalassospiraceae</taxon>
        <taxon>Thalassospira</taxon>
    </lineage>
</organism>
<dbReference type="InterPro" id="IPR036188">
    <property type="entry name" value="FAD/NAD-bd_sf"/>
</dbReference>
<dbReference type="InterPro" id="IPR006076">
    <property type="entry name" value="FAD-dep_OxRdtase"/>
</dbReference>
<proteinExistence type="inferred from homology"/>
<dbReference type="Gene3D" id="3.30.9.10">
    <property type="entry name" value="D-Amino Acid Oxidase, subunit A, domain 2"/>
    <property type="match status" value="1"/>
</dbReference>
<gene>
    <name evidence="4" type="ORF">TH25_05450</name>
</gene>
<evidence type="ECO:0000259" key="3">
    <source>
        <dbReference type="Pfam" id="PF01266"/>
    </source>
</evidence>
<comment type="similarity">
    <text evidence="1">Belongs to the DadA oxidoreductase family.</text>
</comment>
<dbReference type="RefSeq" id="WP_114087369.1">
    <property type="nucleotide sequence ID" value="NZ_JPWH01000003.1"/>
</dbReference>
<dbReference type="GO" id="GO:0008718">
    <property type="term" value="F:D-amino-acid dehydrogenase activity"/>
    <property type="evidence" value="ECO:0007669"/>
    <property type="project" value="TreeGrafter"/>
</dbReference>
<accession>A0A367XGE2</accession>
<reference evidence="4 5" key="1">
    <citation type="submission" date="2014-07" db="EMBL/GenBank/DDBJ databases">
        <title>Draft genome sequence of Thalassospira profundimaris S25-3-2.</title>
        <authorList>
            <person name="Lai Q."/>
            <person name="Shao Z."/>
        </authorList>
    </citation>
    <scope>NUCLEOTIDE SEQUENCE [LARGE SCALE GENOMIC DNA]</scope>
    <source>
        <strain evidence="4 5">S25-3-2</strain>
    </source>
</reference>
<dbReference type="SUPFAM" id="SSF54373">
    <property type="entry name" value="FAD-linked reductases, C-terminal domain"/>
    <property type="match status" value="1"/>
</dbReference>
<keyword evidence="2" id="KW-0560">Oxidoreductase</keyword>
<dbReference type="GO" id="GO:0005737">
    <property type="term" value="C:cytoplasm"/>
    <property type="evidence" value="ECO:0007669"/>
    <property type="project" value="TreeGrafter"/>
</dbReference>
<dbReference type="Proteomes" id="UP000252517">
    <property type="component" value="Unassembled WGS sequence"/>
</dbReference>
<comment type="caution">
    <text evidence="4">The sequence shown here is derived from an EMBL/GenBank/DDBJ whole genome shotgun (WGS) entry which is preliminary data.</text>
</comment>
<dbReference type="EMBL" id="JPWH01000003">
    <property type="protein sequence ID" value="RCK52489.1"/>
    <property type="molecule type" value="Genomic_DNA"/>
</dbReference>
<dbReference type="NCBIfam" id="NF001933">
    <property type="entry name" value="PRK00711.1"/>
    <property type="match status" value="1"/>
</dbReference>
<dbReference type="SUPFAM" id="SSF51905">
    <property type="entry name" value="FAD/NAD(P)-binding domain"/>
    <property type="match status" value="1"/>
</dbReference>
<dbReference type="OrthoDB" id="9805337at2"/>
<evidence type="ECO:0000256" key="2">
    <source>
        <dbReference type="ARBA" id="ARBA00023002"/>
    </source>
</evidence>
<dbReference type="Pfam" id="PF01266">
    <property type="entry name" value="DAO"/>
    <property type="match status" value="1"/>
</dbReference>
<name>A0A367XGE2_9PROT</name>
<protein>
    <submittedName>
        <fullName evidence="4">Amino acid dehydrogenase</fullName>
    </submittedName>
</protein>
<evidence type="ECO:0000313" key="5">
    <source>
        <dbReference type="Proteomes" id="UP000252517"/>
    </source>
</evidence>
<evidence type="ECO:0000313" key="4">
    <source>
        <dbReference type="EMBL" id="RCK52489.1"/>
    </source>
</evidence>
<dbReference type="AlphaFoldDB" id="A0A367XGE2"/>
<dbReference type="PANTHER" id="PTHR13847">
    <property type="entry name" value="SARCOSINE DEHYDROGENASE-RELATED"/>
    <property type="match status" value="1"/>
</dbReference>
<dbReference type="GO" id="GO:0055130">
    <property type="term" value="P:D-alanine catabolic process"/>
    <property type="evidence" value="ECO:0007669"/>
    <property type="project" value="TreeGrafter"/>
</dbReference>
<dbReference type="Gene3D" id="3.50.50.60">
    <property type="entry name" value="FAD/NAD(P)-binding domain"/>
    <property type="match status" value="2"/>
</dbReference>
<sequence length="417" mass="46313">MKVVVLGAGVVGTTSAYYLLQNGHQVTVIDRQPKAAQETSFANGGQISACHALPWATPQTPWQSLKWLGQEDAPLLFRLRFDRKLFAWALRFLRNCAPDRTRQNIEKSLRLAIYSRSCIKELRTQLGLEYDSLSKGILHICHEETEMEKVAKTASIMQEFGLDRRIVNAHECLAIEPALKHSRKPIIGGSFSPDDESGDAQKFTLALADRCREMGATFLYETTIDGLERTGTKIDHVRTSNGPVRGDKYLVCLGSYSPFLTNPIGIKLPIYPCKGYSITIDTTGFEDGAPTVSLIDDSVKMVYSRLGNRLRAAGTAELDGYSLRMSPRRQQLIADKAFDLFPYCGNRNQIDYWSGLRPVTPDSAPVLGPSRYDNLFLNTGHGTLGWTMSCGSARAIADVMSERTPDISLDGFQADRF</sequence>
<evidence type="ECO:0000256" key="1">
    <source>
        <dbReference type="ARBA" id="ARBA00009410"/>
    </source>
</evidence>
<dbReference type="GO" id="GO:0005886">
    <property type="term" value="C:plasma membrane"/>
    <property type="evidence" value="ECO:0007669"/>
    <property type="project" value="TreeGrafter"/>
</dbReference>
<feature type="domain" description="FAD dependent oxidoreductase" evidence="3">
    <location>
        <begin position="2"/>
        <end position="398"/>
    </location>
</feature>